<name>A0A843U8G9_COLES</name>
<accession>A0A843U8G9</accession>
<dbReference type="Proteomes" id="UP000652761">
    <property type="component" value="Unassembled WGS sequence"/>
</dbReference>
<evidence type="ECO:0000313" key="2">
    <source>
        <dbReference type="EMBL" id="MQL79898.1"/>
    </source>
</evidence>
<comment type="caution">
    <text evidence="2">The sequence shown here is derived from an EMBL/GenBank/DDBJ whole genome shotgun (WGS) entry which is preliminary data.</text>
</comment>
<protein>
    <submittedName>
        <fullName evidence="2">Uncharacterized protein</fullName>
    </submittedName>
</protein>
<sequence length="165" mass="18893">MNAWTKERAKKGRVPQAQKERKDQLPASGKYLRTQSVRFHHWGRLPLPHVDLWERGRDQLPASGKYLRTQSVRGNSNPRFLRATRSLVCSRGEILFKTCTKNKVQKIKKNKKSLYLSTARKVPVGRYEQASKTYFRTEVPVDSSSVACRQPLTGKGFPNFLSSAC</sequence>
<reference evidence="2" key="1">
    <citation type="submission" date="2017-07" db="EMBL/GenBank/DDBJ databases">
        <title>Taro Niue Genome Assembly and Annotation.</title>
        <authorList>
            <person name="Atibalentja N."/>
            <person name="Keating K."/>
            <person name="Fields C.J."/>
        </authorList>
    </citation>
    <scope>NUCLEOTIDE SEQUENCE</scope>
    <source>
        <strain evidence="2">Niue_2</strain>
        <tissue evidence="2">Leaf</tissue>
    </source>
</reference>
<feature type="region of interest" description="Disordered" evidence="1">
    <location>
        <begin position="1"/>
        <end position="28"/>
    </location>
</feature>
<evidence type="ECO:0000313" key="3">
    <source>
        <dbReference type="Proteomes" id="UP000652761"/>
    </source>
</evidence>
<organism evidence="2 3">
    <name type="scientific">Colocasia esculenta</name>
    <name type="common">Wild taro</name>
    <name type="synonym">Arum esculentum</name>
    <dbReference type="NCBI Taxonomy" id="4460"/>
    <lineage>
        <taxon>Eukaryota</taxon>
        <taxon>Viridiplantae</taxon>
        <taxon>Streptophyta</taxon>
        <taxon>Embryophyta</taxon>
        <taxon>Tracheophyta</taxon>
        <taxon>Spermatophyta</taxon>
        <taxon>Magnoliopsida</taxon>
        <taxon>Liliopsida</taxon>
        <taxon>Araceae</taxon>
        <taxon>Aroideae</taxon>
        <taxon>Colocasieae</taxon>
        <taxon>Colocasia</taxon>
    </lineage>
</organism>
<dbReference type="AlphaFoldDB" id="A0A843U8G9"/>
<dbReference type="EMBL" id="NMUH01000481">
    <property type="protein sequence ID" value="MQL79898.1"/>
    <property type="molecule type" value="Genomic_DNA"/>
</dbReference>
<keyword evidence="3" id="KW-1185">Reference proteome</keyword>
<evidence type="ECO:0000256" key="1">
    <source>
        <dbReference type="SAM" id="MobiDB-lite"/>
    </source>
</evidence>
<proteinExistence type="predicted"/>
<gene>
    <name evidence="2" type="ORF">Taro_012336</name>
</gene>